<sequence length="290" mass="30275">MNPLIVLAILISISSTSWTQSLDQSAINGNGANPSIYPFLPPPPPPPPMGGPPHAPGVHGPGHVHVPHPEGPHELFRQTPRHGPGLRGPSPGPYATGLRLPPGYPIGFPPQQFPSPYPNTIGDLDRFISSIPVTTSTVECSCSISFAGQNISSLALPRSPSSLFPGVICGPASVSLCRIQCMAQALNATFDLMSKAVNPTNGNGVSLQQYLCNNQQNSTSSDNAATASTGNNGRLVYIKSETSCSEQSTDFSSSNRRTESMSLGSQECNVIANIGSFQPPSIISPGLPVA</sequence>
<accession>T1KT41</accession>
<protein>
    <submittedName>
        <fullName evidence="3">Uncharacterized protein</fullName>
    </submittedName>
</protein>
<dbReference type="OMA" id="STVECSC"/>
<dbReference type="OrthoDB" id="10493349at2759"/>
<dbReference type="AlphaFoldDB" id="T1KT41"/>
<feature type="signal peptide" evidence="2">
    <location>
        <begin position="1"/>
        <end position="19"/>
    </location>
</feature>
<organism evidence="3 4">
    <name type="scientific">Tetranychus urticae</name>
    <name type="common">Two-spotted spider mite</name>
    <dbReference type="NCBI Taxonomy" id="32264"/>
    <lineage>
        <taxon>Eukaryota</taxon>
        <taxon>Metazoa</taxon>
        <taxon>Ecdysozoa</taxon>
        <taxon>Arthropoda</taxon>
        <taxon>Chelicerata</taxon>
        <taxon>Arachnida</taxon>
        <taxon>Acari</taxon>
        <taxon>Acariformes</taxon>
        <taxon>Trombidiformes</taxon>
        <taxon>Prostigmata</taxon>
        <taxon>Eleutherengona</taxon>
        <taxon>Raphignathae</taxon>
        <taxon>Tetranychoidea</taxon>
        <taxon>Tetranychidae</taxon>
        <taxon>Tetranychus</taxon>
    </lineage>
</organism>
<keyword evidence="4" id="KW-1185">Reference proteome</keyword>
<proteinExistence type="predicted"/>
<evidence type="ECO:0000256" key="2">
    <source>
        <dbReference type="SAM" id="SignalP"/>
    </source>
</evidence>
<feature type="region of interest" description="Disordered" evidence="1">
    <location>
        <begin position="75"/>
        <end position="94"/>
    </location>
</feature>
<reference evidence="3" key="2">
    <citation type="submission" date="2015-06" db="UniProtKB">
        <authorList>
            <consortium name="EnsemblMetazoa"/>
        </authorList>
    </citation>
    <scope>IDENTIFICATION</scope>
</reference>
<dbReference type="KEGG" id="tut:107366899"/>
<dbReference type="EnsemblMetazoa" id="tetur20g01840.1">
    <property type="protein sequence ID" value="tetur20g01840.1"/>
    <property type="gene ID" value="tetur20g01840"/>
</dbReference>
<feature type="region of interest" description="Disordered" evidence="1">
    <location>
        <begin position="33"/>
        <end position="65"/>
    </location>
</feature>
<feature type="chain" id="PRO_5004581767" evidence="2">
    <location>
        <begin position="20"/>
        <end position="290"/>
    </location>
</feature>
<evidence type="ECO:0000256" key="1">
    <source>
        <dbReference type="SAM" id="MobiDB-lite"/>
    </source>
</evidence>
<dbReference type="HOGENOM" id="CLU_960846_0_0_1"/>
<dbReference type="Proteomes" id="UP000015104">
    <property type="component" value="Unassembled WGS sequence"/>
</dbReference>
<evidence type="ECO:0000313" key="3">
    <source>
        <dbReference type="EnsemblMetazoa" id="tetur20g01840.1"/>
    </source>
</evidence>
<keyword evidence="2" id="KW-0732">Signal</keyword>
<evidence type="ECO:0000313" key="4">
    <source>
        <dbReference type="Proteomes" id="UP000015104"/>
    </source>
</evidence>
<dbReference type="EMBL" id="CAEY01000513">
    <property type="status" value="NOT_ANNOTATED_CDS"/>
    <property type="molecule type" value="Genomic_DNA"/>
</dbReference>
<gene>
    <name evidence="3" type="primary">107366899</name>
</gene>
<reference evidence="4" key="1">
    <citation type="submission" date="2011-08" db="EMBL/GenBank/DDBJ databases">
        <authorList>
            <person name="Rombauts S."/>
        </authorList>
    </citation>
    <scope>NUCLEOTIDE SEQUENCE</scope>
    <source>
        <strain evidence="4">London</strain>
    </source>
</reference>
<feature type="compositionally biased region" description="Pro residues" evidence="1">
    <location>
        <begin position="39"/>
        <end position="55"/>
    </location>
</feature>
<name>T1KT41_TETUR</name>